<comment type="caution">
    <text evidence="1">The sequence shown here is derived from an EMBL/GenBank/DDBJ whole genome shotgun (WGS) entry which is preliminary data.</text>
</comment>
<organism evidence="1 2">
    <name type="scientific">Cetraspora pellucida</name>
    <dbReference type="NCBI Taxonomy" id="1433469"/>
    <lineage>
        <taxon>Eukaryota</taxon>
        <taxon>Fungi</taxon>
        <taxon>Fungi incertae sedis</taxon>
        <taxon>Mucoromycota</taxon>
        <taxon>Glomeromycotina</taxon>
        <taxon>Glomeromycetes</taxon>
        <taxon>Diversisporales</taxon>
        <taxon>Gigasporaceae</taxon>
        <taxon>Cetraspora</taxon>
    </lineage>
</organism>
<name>A0A9N9JUE2_9GLOM</name>
<dbReference type="SUPFAM" id="SSF140996">
    <property type="entry name" value="Hermes dimerisation domain"/>
    <property type="match status" value="1"/>
</dbReference>
<accession>A0A9N9JUE2</accession>
<keyword evidence="2" id="KW-1185">Reference proteome</keyword>
<dbReference type="Gene3D" id="1.10.10.1070">
    <property type="entry name" value="Zinc finger, BED domain-containing"/>
    <property type="match status" value="1"/>
</dbReference>
<protein>
    <submittedName>
        <fullName evidence="1">1385_t:CDS:1</fullName>
    </submittedName>
</protein>
<dbReference type="AlphaFoldDB" id="A0A9N9JUE2"/>
<proteinExistence type="predicted"/>
<feature type="non-terminal residue" evidence="1">
    <location>
        <position position="1"/>
    </location>
</feature>
<gene>
    <name evidence="1" type="ORF">CPELLU_LOCUS17207</name>
</gene>
<dbReference type="Proteomes" id="UP000789759">
    <property type="component" value="Unassembled WGS sequence"/>
</dbReference>
<dbReference type="OrthoDB" id="2407567at2759"/>
<sequence length="86" mass="10032">SQSKITAFLSKVSIPTTIKKLTTNKLVNFVYKDLHSFEIIEDERFRDFFQKMINIGTKFGQIQIDNLFLYPTTISRNIIKSAKKTK</sequence>
<evidence type="ECO:0000313" key="2">
    <source>
        <dbReference type="Proteomes" id="UP000789759"/>
    </source>
</evidence>
<reference evidence="1" key="1">
    <citation type="submission" date="2021-06" db="EMBL/GenBank/DDBJ databases">
        <authorList>
            <person name="Kallberg Y."/>
            <person name="Tangrot J."/>
            <person name="Rosling A."/>
        </authorList>
    </citation>
    <scope>NUCLEOTIDE SEQUENCE</scope>
    <source>
        <strain evidence="1">FL966</strain>
    </source>
</reference>
<evidence type="ECO:0000313" key="1">
    <source>
        <dbReference type="EMBL" id="CAG8793988.1"/>
    </source>
</evidence>
<dbReference type="EMBL" id="CAJVQA010028199">
    <property type="protein sequence ID" value="CAG8793988.1"/>
    <property type="molecule type" value="Genomic_DNA"/>
</dbReference>